<dbReference type="InterPro" id="IPR010036">
    <property type="entry name" value="MDP_1_eu_arc"/>
</dbReference>
<dbReference type="PANTHER" id="PTHR17901:SF14">
    <property type="entry name" value="MAGNESIUM-DEPENDENT PHOSPHATASE 1"/>
    <property type="match status" value="1"/>
</dbReference>
<feature type="region of interest" description="Disordered" evidence="1">
    <location>
        <begin position="161"/>
        <end position="183"/>
    </location>
</feature>
<dbReference type="NCBIfam" id="TIGR01685">
    <property type="entry name" value="MDP-1"/>
    <property type="match status" value="1"/>
</dbReference>
<sequence>MKLNYKNRRSDGPKLGQIVAKDLRKQTKHGLTSPVILELDGKNLTDDGCLAMVNGLEETLRTHDGQSANRLEELHLTGNQLTTTSLRALAPIIDLARFDLADLDLSGNNISVKTENEARDWEIFLKAFCGCRVLRRIDLSRNSLDGPRAFEIFERVYSQQPPVDPTQLERNGSESGTESAGDLAELTNRTLNLSITSPTDDPSISSDAMSAGTVLKRREGLRAIPYIILNDTGMTDAGALYFSYALQKHYFPQQLMCPLRPGPQATQLDEYRQSNHCWGLIYLPNNGLTDTGRRLLEKAEDSRSEFTGIEEDMAELSDSIGSFVVVAAKQANSAVRRNSNASSLRRRSDAAVESGKKHAVALDLENYRKKIQRNILEELGYESIDLWRCAIRMLTYAKVVMLGHEQPDESPLPMVDRTDPIVQMMETHMYACRMMAAPSAPGQPVFSVTGVSKKKPSALEVEAWPSLPTQSAKSEPRRKSIPAVIKEENGYEFDLDLPGNMPEAVWKDILVQAAGGEAILSDAQQNAIICCARDRTTPMVEKSAVGKPKTFKLWWILERMNCLAYEMKDMMVVWGRHPTNMIPNEAIWMNPQIPMSSIPSQMSVTLGPEDDVLVQPYEHNLLHNTFNLHFLRFSTSVGLVAILIALCAVRPSPVSLFAKMPRNSTSTSYSNATPVAAVPSSTVPWPRTFTDGLPLPKILVFDLDYTLWPFWVDTHVTPPLKAEAGGLKVKDRYGEPYGFYRDVGGVLAAARDKGLKIAAASRTHAPELGREMLSLLRIPSQGGDATNAPSSEKAISYFDYLQIFPGSKTTHLAKIHEASGIEYEDMLFFDDEARNRNVETLGVVMCLVRDGVSRDEIDRGVEMWRKRNRKN</sequence>
<dbReference type="Pfam" id="PF12689">
    <property type="entry name" value="Acid_PPase"/>
    <property type="match status" value="1"/>
</dbReference>
<dbReference type="InterPro" id="IPR036412">
    <property type="entry name" value="HAD-like_sf"/>
</dbReference>
<dbReference type="InterPro" id="IPR032675">
    <property type="entry name" value="LRR_dom_sf"/>
</dbReference>
<dbReference type="InterPro" id="IPR023214">
    <property type="entry name" value="HAD_sf"/>
</dbReference>
<dbReference type="InterPro" id="IPR035679">
    <property type="entry name" value="MDP-1_euk"/>
</dbReference>
<dbReference type="AlphaFoldDB" id="A0A8H4J5I9"/>
<organism evidence="2 3">
    <name type="scientific">Botryosphaeria dothidea</name>
    <dbReference type="NCBI Taxonomy" id="55169"/>
    <lineage>
        <taxon>Eukaryota</taxon>
        <taxon>Fungi</taxon>
        <taxon>Dikarya</taxon>
        <taxon>Ascomycota</taxon>
        <taxon>Pezizomycotina</taxon>
        <taxon>Dothideomycetes</taxon>
        <taxon>Dothideomycetes incertae sedis</taxon>
        <taxon>Botryosphaeriales</taxon>
        <taxon>Botryosphaeriaceae</taxon>
        <taxon>Botryosphaeria</taxon>
    </lineage>
</organism>
<dbReference type="Gene3D" id="3.40.50.1000">
    <property type="entry name" value="HAD superfamily/HAD-like"/>
    <property type="match status" value="1"/>
</dbReference>
<evidence type="ECO:0000313" key="2">
    <source>
        <dbReference type="EMBL" id="KAF4312458.1"/>
    </source>
</evidence>
<dbReference type="InterPro" id="IPR010033">
    <property type="entry name" value="HAD_SF_ppase_IIIC"/>
</dbReference>
<gene>
    <name evidence="2" type="ORF">GTA08_BOTSDO11675</name>
</gene>
<dbReference type="SUPFAM" id="SSF56784">
    <property type="entry name" value="HAD-like"/>
    <property type="match status" value="1"/>
</dbReference>
<dbReference type="CDD" id="cd07501">
    <property type="entry name" value="HAD_MDP-1_like"/>
    <property type="match status" value="1"/>
</dbReference>
<dbReference type="Proteomes" id="UP000572817">
    <property type="component" value="Unassembled WGS sequence"/>
</dbReference>
<reference evidence="2" key="1">
    <citation type="submission" date="2020-04" db="EMBL/GenBank/DDBJ databases">
        <title>Genome Assembly and Annotation of Botryosphaeria dothidea sdau 11-99, a Latent Pathogen of Apple Fruit Ring Rot in China.</title>
        <authorList>
            <person name="Yu C."/>
            <person name="Diao Y."/>
            <person name="Lu Q."/>
            <person name="Zhao J."/>
            <person name="Cui S."/>
            <person name="Peng C."/>
            <person name="He B."/>
            <person name="Liu H."/>
        </authorList>
    </citation>
    <scope>NUCLEOTIDE SEQUENCE [LARGE SCALE GENOMIC DNA]</scope>
    <source>
        <strain evidence="2">Sdau11-99</strain>
    </source>
</reference>
<name>A0A8H4J5I9_9PEZI</name>
<dbReference type="SFLD" id="SFLDS00003">
    <property type="entry name" value="Haloacid_Dehalogenase"/>
    <property type="match status" value="1"/>
</dbReference>
<dbReference type="SFLD" id="SFLDG01129">
    <property type="entry name" value="C1.5:_HAD__Beta-PGM__Phosphata"/>
    <property type="match status" value="1"/>
</dbReference>
<dbReference type="NCBIfam" id="TIGR01681">
    <property type="entry name" value="HAD-SF-IIIC"/>
    <property type="match status" value="1"/>
</dbReference>
<evidence type="ECO:0000313" key="3">
    <source>
        <dbReference type="Proteomes" id="UP000572817"/>
    </source>
</evidence>
<dbReference type="Gene3D" id="3.80.10.10">
    <property type="entry name" value="Ribonuclease Inhibitor"/>
    <property type="match status" value="1"/>
</dbReference>
<dbReference type="GO" id="GO:0003993">
    <property type="term" value="F:acid phosphatase activity"/>
    <property type="evidence" value="ECO:0007669"/>
    <property type="project" value="TreeGrafter"/>
</dbReference>
<keyword evidence="3" id="KW-1185">Reference proteome</keyword>
<protein>
    <submittedName>
        <fullName evidence="2">Leucine rich repeat domain-containing protein</fullName>
    </submittedName>
</protein>
<comment type="caution">
    <text evidence="2">The sequence shown here is derived from an EMBL/GenBank/DDBJ whole genome shotgun (WGS) entry which is preliminary data.</text>
</comment>
<dbReference type="OrthoDB" id="9876299at2759"/>
<dbReference type="PANTHER" id="PTHR17901">
    <property type="entry name" value="MAGNESIUM-DEPENDENT PHOSPHATASE 1 MDP1"/>
    <property type="match status" value="1"/>
</dbReference>
<dbReference type="EMBL" id="WWBZ02000002">
    <property type="protein sequence ID" value="KAF4312458.1"/>
    <property type="molecule type" value="Genomic_DNA"/>
</dbReference>
<dbReference type="SUPFAM" id="SSF52047">
    <property type="entry name" value="RNI-like"/>
    <property type="match status" value="1"/>
</dbReference>
<proteinExistence type="predicted"/>
<dbReference type="FunFam" id="3.40.50.1000:FF:000155">
    <property type="entry name" value="Putative magnesium dependent phosphatase"/>
    <property type="match status" value="1"/>
</dbReference>
<dbReference type="SFLD" id="SFLDG01131">
    <property type="entry name" value="C1.5.2:_MDP_Like"/>
    <property type="match status" value="1"/>
</dbReference>
<accession>A0A8H4J5I9</accession>
<evidence type="ECO:0000256" key="1">
    <source>
        <dbReference type="SAM" id="MobiDB-lite"/>
    </source>
</evidence>
<feature type="compositionally biased region" description="Polar residues" evidence="1">
    <location>
        <begin position="168"/>
        <end position="178"/>
    </location>
</feature>